<dbReference type="GO" id="GO:0016818">
    <property type="term" value="F:hydrolase activity, acting on acid anhydrides, in phosphorus-containing anhydrides"/>
    <property type="evidence" value="ECO:0007669"/>
    <property type="project" value="InterPro"/>
</dbReference>
<comment type="caution">
    <text evidence="4">The sequence shown here is derived from an EMBL/GenBank/DDBJ whole genome shotgun (WGS) entry which is preliminary data.</text>
</comment>
<name>A0A0F9A1Y4_9ZZZZ</name>
<keyword evidence="2" id="KW-0378">Hydrolase</keyword>
<sequence length="94" mass="10047">MTTISTAVVGAKFHPGAFDALFKAEGGDVAELVREPGNKFDPNAVRVHVGGVMCGFVPRHFAVRLAADMDAGKTVTAKVYGTKIEIEVREKDDD</sequence>
<feature type="domain" description="HIRAN" evidence="3">
    <location>
        <begin position="3"/>
        <end position="76"/>
    </location>
</feature>
<keyword evidence="1" id="KW-0479">Metal-binding</keyword>
<protein>
    <recommendedName>
        <fullName evidence="3">HIRAN domain-containing protein</fullName>
    </recommendedName>
</protein>
<reference evidence="4" key="1">
    <citation type="journal article" date="2015" name="Nature">
        <title>Complex archaea that bridge the gap between prokaryotes and eukaryotes.</title>
        <authorList>
            <person name="Spang A."/>
            <person name="Saw J.H."/>
            <person name="Jorgensen S.L."/>
            <person name="Zaremba-Niedzwiedzka K."/>
            <person name="Martijn J."/>
            <person name="Lind A.E."/>
            <person name="van Eijk R."/>
            <person name="Schleper C."/>
            <person name="Guy L."/>
            <person name="Ettema T.J."/>
        </authorList>
    </citation>
    <scope>NUCLEOTIDE SEQUENCE</scope>
</reference>
<dbReference type="InterPro" id="IPR014905">
    <property type="entry name" value="HIRAN"/>
</dbReference>
<accession>A0A0F9A1Y4</accession>
<proteinExistence type="predicted"/>
<dbReference type="GO" id="GO:0003676">
    <property type="term" value="F:nucleic acid binding"/>
    <property type="evidence" value="ECO:0007669"/>
    <property type="project" value="InterPro"/>
</dbReference>
<dbReference type="GO" id="GO:0008270">
    <property type="term" value="F:zinc ion binding"/>
    <property type="evidence" value="ECO:0007669"/>
    <property type="project" value="InterPro"/>
</dbReference>
<evidence type="ECO:0000259" key="3">
    <source>
        <dbReference type="Pfam" id="PF08797"/>
    </source>
</evidence>
<dbReference type="Pfam" id="PF08797">
    <property type="entry name" value="HIRAN"/>
    <property type="match status" value="1"/>
</dbReference>
<evidence type="ECO:0000256" key="2">
    <source>
        <dbReference type="ARBA" id="ARBA00022801"/>
    </source>
</evidence>
<organism evidence="4">
    <name type="scientific">marine sediment metagenome</name>
    <dbReference type="NCBI Taxonomy" id="412755"/>
    <lineage>
        <taxon>unclassified sequences</taxon>
        <taxon>metagenomes</taxon>
        <taxon>ecological metagenomes</taxon>
    </lineage>
</organism>
<gene>
    <name evidence="4" type="ORF">LCGC14_2624870</name>
</gene>
<evidence type="ECO:0000256" key="1">
    <source>
        <dbReference type="ARBA" id="ARBA00022723"/>
    </source>
</evidence>
<dbReference type="EMBL" id="LAZR01044878">
    <property type="protein sequence ID" value="KKL03564.1"/>
    <property type="molecule type" value="Genomic_DNA"/>
</dbReference>
<dbReference type="Gene3D" id="3.30.70.2330">
    <property type="match status" value="1"/>
</dbReference>
<evidence type="ECO:0000313" key="4">
    <source>
        <dbReference type="EMBL" id="KKL03564.1"/>
    </source>
</evidence>
<dbReference type="AlphaFoldDB" id="A0A0F9A1Y4"/>